<reference evidence="1 2" key="1">
    <citation type="submission" date="2015-09" db="EMBL/GenBank/DDBJ databases">
        <title>Atta colombica WGS genome.</title>
        <authorList>
            <person name="Nygaard S."/>
            <person name="Hu H."/>
            <person name="Boomsma J."/>
            <person name="Zhang G."/>
        </authorList>
    </citation>
    <scope>NUCLEOTIDE SEQUENCE [LARGE SCALE GENOMIC DNA]</scope>
    <source>
        <strain evidence="1">Treedump-2</strain>
        <tissue evidence="1">Whole body</tissue>
    </source>
</reference>
<evidence type="ECO:0000313" key="2">
    <source>
        <dbReference type="Proteomes" id="UP000078540"/>
    </source>
</evidence>
<organism evidence="1 2">
    <name type="scientific">Atta colombica</name>
    <dbReference type="NCBI Taxonomy" id="520822"/>
    <lineage>
        <taxon>Eukaryota</taxon>
        <taxon>Metazoa</taxon>
        <taxon>Ecdysozoa</taxon>
        <taxon>Arthropoda</taxon>
        <taxon>Hexapoda</taxon>
        <taxon>Insecta</taxon>
        <taxon>Pterygota</taxon>
        <taxon>Neoptera</taxon>
        <taxon>Endopterygota</taxon>
        <taxon>Hymenoptera</taxon>
        <taxon>Apocrita</taxon>
        <taxon>Aculeata</taxon>
        <taxon>Formicoidea</taxon>
        <taxon>Formicidae</taxon>
        <taxon>Myrmicinae</taxon>
        <taxon>Atta</taxon>
    </lineage>
</organism>
<evidence type="ECO:0000313" key="1">
    <source>
        <dbReference type="EMBL" id="KYM78383.1"/>
    </source>
</evidence>
<name>A0A195B1L5_9HYME</name>
<dbReference type="Proteomes" id="UP000078540">
    <property type="component" value="Unassembled WGS sequence"/>
</dbReference>
<keyword evidence="2" id="KW-1185">Reference proteome</keyword>
<gene>
    <name evidence="1" type="ORF">ALC53_11038</name>
</gene>
<sequence>MQRNPPVIRNAFLGNTGNYSFGAAAAATAAVAAAAITTSTILPPLPHSVVSLYLEDDQTNRSSSCFTPHLNADRVSIRLVMRNALLRKEPSGISSTEAAGSPPLQFRPGFTGERRAKTIIIFHYYNIVVVNERYVTFILMLFENLLCLNSIQMQLENFWNHQRKSRKRIRVGARLFKCFRGDPILTQQLIFKQRILIKRARVSAGLTGSHVTKNYIF</sequence>
<accession>A0A195B1L5</accession>
<dbReference type="AlphaFoldDB" id="A0A195B1L5"/>
<dbReference type="EMBL" id="KQ976662">
    <property type="protein sequence ID" value="KYM78383.1"/>
    <property type="molecule type" value="Genomic_DNA"/>
</dbReference>
<protein>
    <submittedName>
        <fullName evidence="1">Uncharacterized protein</fullName>
    </submittedName>
</protein>
<proteinExistence type="predicted"/>